<feature type="domain" description="Transcription elongation factor Eaf N-terminal" evidence="2">
    <location>
        <begin position="13"/>
        <end position="115"/>
    </location>
</feature>
<dbReference type="EMBL" id="JPKY01000072">
    <property type="protein sequence ID" value="KFH43325.1"/>
    <property type="molecule type" value="Genomic_DNA"/>
</dbReference>
<dbReference type="OrthoDB" id="125903at2759"/>
<evidence type="ECO:0000256" key="1">
    <source>
        <dbReference type="SAM" id="MobiDB-lite"/>
    </source>
</evidence>
<proteinExistence type="predicted"/>
<protein>
    <recommendedName>
        <fullName evidence="2">Transcription elongation factor Eaf N-terminal domain-containing protein</fullName>
    </recommendedName>
</protein>
<dbReference type="Pfam" id="PF09816">
    <property type="entry name" value="EAF"/>
    <property type="match status" value="1"/>
</dbReference>
<evidence type="ECO:0000259" key="2">
    <source>
        <dbReference type="Pfam" id="PF09816"/>
    </source>
</evidence>
<sequence length="403" mass="44096">MADLIDPTQTGNYPVILSDRLLNKETNEIFTGIRYNHKPSFPTESTRARLKPAAGGKPNSFDLNFIGSDGRTEYAYEGARTVGDGRYVLYFDPGREAFVLDRMDSIFHMNLTRTPTNTDPESLSRKYPHLDDDAAAAAAASAGTRMNKDDGAGSTTSSSGGGTRADKSKPKVTRAKSPLVAPTRKKEPAATARKTEKKTAAKNSIHLELPQTDEATTSKAKPKAKPRQPEEKKKKKEKVDDDEDEEDEEDADDDLLLVEYPGGAPKSQSRDFSPAFPSVRRFDEFMDQRESEADDADGESLGDPDTDFKLPSPVNNGNGRQDDEDDDEDGADPMDVDEGEKHQQHLQQYHVDDNDDADAGVGAGSPNLEDDLEKDLEEAFEAVANSHHGTPADGDESEISEED</sequence>
<accession>A0A086T1U3</accession>
<keyword evidence="4" id="KW-1185">Reference proteome</keyword>
<reference evidence="4" key="1">
    <citation type="journal article" date="2014" name="Genome Announc.">
        <title>Genome sequence and annotation of Acremonium chrysogenum, producer of the beta-lactam antibiotic cephalosporin C.</title>
        <authorList>
            <person name="Terfehr D."/>
            <person name="Dahlmann T.A."/>
            <person name="Specht T."/>
            <person name="Zadra I."/>
            <person name="Kuernsteiner H."/>
            <person name="Kueck U."/>
        </authorList>
    </citation>
    <scope>NUCLEOTIDE SEQUENCE [LARGE SCALE GENOMIC DNA]</scope>
    <source>
        <strain evidence="4">ATCC 11550 / CBS 779.69 / DSM 880 / IAM 14645 / JCM 23072 / IMI 49137</strain>
    </source>
</reference>
<feature type="compositionally biased region" description="Acidic residues" evidence="1">
    <location>
        <begin position="240"/>
        <end position="256"/>
    </location>
</feature>
<evidence type="ECO:0000313" key="3">
    <source>
        <dbReference type="EMBL" id="KFH43325.1"/>
    </source>
</evidence>
<feature type="compositionally biased region" description="Acidic residues" evidence="1">
    <location>
        <begin position="368"/>
        <end position="380"/>
    </location>
</feature>
<dbReference type="STRING" id="857340.A0A086T1U3"/>
<feature type="compositionally biased region" description="Basic and acidic residues" evidence="1">
    <location>
        <begin position="280"/>
        <end position="291"/>
    </location>
</feature>
<feature type="compositionally biased region" description="Basic and acidic residues" evidence="1">
    <location>
        <begin position="184"/>
        <end position="199"/>
    </location>
</feature>
<dbReference type="AlphaFoldDB" id="A0A086T1U3"/>
<comment type="caution">
    <text evidence="3">The sequence shown here is derived from an EMBL/GenBank/DDBJ whole genome shotgun (WGS) entry which is preliminary data.</text>
</comment>
<feature type="compositionally biased region" description="Acidic residues" evidence="1">
    <location>
        <begin position="292"/>
        <end position="305"/>
    </location>
</feature>
<dbReference type="HOGENOM" id="CLU_041956_0_0_1"/>
<name>A0A086T1U3_HAPC1</name>
<gene>
    <name evidence="3" type="ORF">ACRE_059440</name>
</gene>
<feature type="compositionally biased region" description="Acidic residues" evidence="1">
    <location>
        <begin position="393"/>
        <end position="403"/>
    </location>
</feature>
<dbReference type="Proteomes" id="UP000029964">
    <property type="component" value="Unassembled WGS sequence"/>
</dbReference>
<dbReference type="InterPro" id="IPR019194">
    <property type="entry name" value="Tscrpt_elong_fac_Eaf_N"/>
</dbReference>
<feature type="region of interest" description="Disordered" evidence="1">
    <location>
        <begin position="134"/>
        <end position="403"/>
    </location>
</feature>
<evidence type="ECO:0000313" key="4">
    <source>
        <dbReference type="Proteomes" id="UP000029964"/>
    </source>
</evidence>
<organism evidence="3 4">
    <name type="scientific">Hapsidospora chrysogenum (strain ATCC 11550 / CBS 779.69 / DSM 880 / IAM 14645 / JCM 23072 / IMI 49137)</name>
    <name type="common">Acremonium chrysogenum</name>
    <dbReference type="NCBI Taxonomy" id="857340"/>
    <lineage>
        <taxon>Eukaryota</taxon>
        <taxon>Fungi</taxon>
        <taxon>Dikarya</taxon>
        <taxon>Ascomycota</taxon>
        <taxon>Pezizomycotina</taxon>
        <taxon>Sordariomycetes</taxon>
        <taxon>Hypocreomycetidae</taxon>
        <taxon>Hypocreales</taxon>
        <taxon>Bionectriaceae</taxon>
        <taxon>Hapsidospora</taxon>
    </lineage>
</organism>
<feature type="compositionally biased region" description="Acidic residues" evidence="1">
    <location>
        <begin position="322"/>
        <end position="338"/>
    </location>
</feature>